<dbReference type="GO" id="GO:0008168">
    <property type="term" value="F:methyltransferase activity"/>
    <property type="evidence" value="ECO:0007669"/>
    <property type="project" value="UniProtKB-KW"/>
</dbReference>
<dbReference type="Gene3D" id="3.40.50.150">
    <property type="entry name" value="Vaccinia Virus protein VP39"/>
    <property type="match status" value="1"/>
</dbReference>
<feature type="domain" description="Methyltransferase type 11" evidence="1">
    <location>
        <begin position="5"/>
        <end position="92"/>
    </location>
</feature>
<evidence type="ECO:0000313" key="3">
    <source>
        <dbReference type="Proteomes" id="UP001148932"/>
    </source>
</evidence>
<dbReference type="RefSeq" id="WP_274109596.1">
    <property type="nucleotide sequence ID" value="NZ_JAPCKI010000004.1"/>
</dbReference>
<evidence type="ECO:0000313" key="2">
    <source>
        <dbReference type="EMBL" id="MDD2177682.1"/>
    </source>
</evidence>
<keyword evidence="2" id="KW-0808">Transferase</keyword>
<dbReference type="SUPFAM" id="SSF53335">
    <property type="entry name" value="S-adenosyl-L-methionine-dependent methyltransferases"/>
    <property type="match status" value="1"/>
</dbReference>
<accession>A0ABT5RX72</accession>
<dbReference type="CDD" id="cd02440">
    <property type="entry name" value="AdoMet_MTases"/>
    <property type="match status" value="1"/>
</dbReference>
<sequence>MPIFLHVGCGQNTKVRTTRALNTPEWTELRLDIDPAVAPDIVGSMTDMRAVADGSVDAIYSSHNIEHLYPHEVPAALAEFLRVLKPEGFAIITCPDLQAVADLVAQDKLMQPAYQSPAGPITPLDILYGHRPALALGNLYMAHRTGFTLNSLMQTFKAAGFSACAGKRQPPPAYALWLLAAKQPVAETTLRQLAAVHFPS</sequence>
<name>A0ABT5RX72_9BURK</name>
<protein>
    <submittedName>
        <fullName evidence="2">Class I SAM-dependent methyltransferase</fullName>
    </submittedName>
</protein>
<dbReference type="Proteomes" id="UP001148932">
    <property type="component" value="Unassembled WGS sequence"/>
</dbReference>
<gene>
    <name evidence="2" type="ORF">OIN59_09565</name>
</gene>
<keyword evidence="3" id="KW-1185">Reference proteome</keyword>
<dbReference type="Pfam" id="PF08241">
    <property type="entry name" value="Methyltransf_11"/>
    <property type="match status" value="1"/>
</dbReference>
<reference evidence="2" key="1">
    <citation type="submission" date="2022-10" db="EMBL/GenBank/DDBJ databases">
        <title>Description of microaerobic benzene degrading bacteria.</title>
        <authorList>
            <person name="Bedics A."/>
            <person name="Tancsics A."/>
            <person name="Banerjee S."/>
        </authorList>
    </citation>
    <scope>NUCLEOTIDE SEQUENCE</scope>
    <source>
        <strain evidence="2">D2M1</strain>
    </source>
</reference>
<dbReference type="GO" id="GO:0032259">
    <property type="term" value="P:methylation"/>
    <property type="evidence" value="ECO:0007669"/>
    <property type="project" value="UniProtKB-KW"/>
</dbReference>
<dbReference type="InterPro" id="IPR029063">
    <property type="entry name" value="SAM-dependent_MTases_sf"/>
</dbReference>
<keyword evidence="2" id="KW-0489">Methyltransferase</keyword>
<dbReference type="InterPro" id="IPR013216">
    <property type="entry name" value="Methyltransf_11"/>
</dbReference>
<evidence type="ECO:0000259" key="1">
    <source>
        <dbReference type="Pfam" id="PF08241"/>
    </source>
</evidence>
<proteinExistence type="predicted"/>
<comment type="caution">
    <text evidence="2">The sequence shown here is derived from an EMBL/GenBank/DDBJ whole genome shotgun (WGS) entry which is preliminary data.</text>
</comment>
<organism evidence="2 3">
    <name type="scientific">Acidovorax benzenivorans</name>
    <dbReference type="NCBI Taxonomy" id="2987520"/>
    <lineage>
        <taxon>Bacteria</taxon>
        <taxon>Pseudomonadati</taxon>
        <taxon>Pseudomonadota</taxon>
        <taxon>Betaproteobacteria</taxon>
        <taxon>Burkholderiales</taxon>
        <taxon>Comamonadaceae</taxon>
        <taxon>Acidovorax</taxon>
    </lineage>
</organism>
<dbReference type="EMBL" id="JAPCKI010000004">
    <property type="protein sequence ID" value="MDD2177682.1"/>
    <property type="molecule type" value="Genomic_DNA"/>
</dbReference>